<feature type="repeat" description="WD" evidence="3">
    <location>
        <begin position="418"/>
        <end position="459"/>
    </location>
</feature>
<name>Q10V31_TRIEI</name>
<dbReference type="PANTHER" id="PTHR19848:SF8">
    <property type="entry name" value="F-BOX AND WD REPEAT DOMAIN CONTAINING 7"/>
    <property type="match status" value="1"/>
</dbReference>
<keyword evidence="1 3" id="KW-0853">WD repeat</keyword>
<dbReference type="eggNOG" id="COG2319">
    <property type="taxonomic scope" value="Bacteria"/>
</dbReference>
<dbReference type="SUPFAM" id="SSF50978">
    <property type="entry name" value="WD40 repeat-like"/>
    <property type="match status" value="1"/>
</dbReference>
<dbReference type="PROSITE" id="PS00678">
    <property type="entry name" value="WD_REPEATS_1"/>
    <property type="match status" value="3"/>
</dbReference>
<dbReference type="EMBL" id="CP000393">
    <property type="protein sequence ID" value="ABG53893.1"/>
    <property type="molecule type" value="Genomic_DNA"/>
</dbReference>
<feature type="repeat" description="WD" evidence="3">
    <location>
        <begin position="460"/>
        <end position="501"/>
    </location>
</feature>
<dbReference type="Gene3D" id="2.40.10.10">
    <property type="entry name" value="Trypsin-like serine proteases"/>
    <property type="match status" value="2"/>
</dbReference>
<accession>Q10V31</accession>
<dbReference type="AlphaFoldDB" id="Q10V31"/>
<reference evidence="4" key="1">
    <citation type="submission" date="2006-06" db="EMBL/GenBank/DDBJ databases">
        <title>Complete sequence of Trichodesmium erythraeum IMS101.</title>
        <authorList>
            <consortium name="US DOE Joint Genome Institute"/>
            <person name="Copeland A."/>
            <person name="Lucas S."/>
            <person name="Lapidus A."/>
            <person name="Barry K."/>
            <person name="Detter J.C."/>
            <person name="Glavina del Rio T."/>
            <person name="Hammon N."/>
            <person name="Israni S."/>
            <person name="Dalin E."/>
            <person name="Tice H."/>
            <person name="Pitluck S."/>
            <person name="Kiss H."/>
            <person name="Munk A.C."/>
            <person name="Brettin T."/>
            <person name="Bruce D."/>
            <person name="Han C."/>
            <person name="Tapia R."/>
            <person name="Gilna P."/>
            <person name="Schmutz J."/>
            <person name="Larimer F."/>
            <person name="Land M."/>
            <person name="Hauser L."/>
            <person name="Kyrpides N."/>
            <person name="Kim E."/>
            <person name="Richardson P."/>
        </authorList>
    </citation>
    <scope>NUCLEOTIDE SEQUENCE [LARGE SCALE GENOMIC DNA]</scope>
    <source>
        <strain evidence="4">IMS101</strain>
    </source>
</reference>
<dbReference type="PANTHER" id="PTHR19848">
    <property type="entry name" value="WD40 REPEAT PROTEIN"/>
    <property type="match status" value="1"/>
</dbReference>
<sequence length="578" mass="62635">MNLKKTIVIIIISNLLNINTTNIRNFIVAITITNSLITQKIALGSTASEINKIAAEITVRIDGRNRSGSGVIVEKQGDTYYVLTNWHVVNTVGDYQVRTPDGKMHPVYYTLIKQLPNIDLAIIPFSSSQNYPIAETGDSTKLVSGTKVFVGGWPRSGSNLKQRIFLSTPGVVKGRQQPVAGYSLLYDNLVRAGMSGGPVLNEEGRLVAINGIVKLQENSDVIVSGGIEINTFWDWRQGVSLPIVSQIPENIQAPASPTETTNPVATNTATREDDTETVLDFTLAKAITDEISGIVNSIVVLNAYIVMGSSNGMISVWDIENREIIAIWKAHPESVNSVAVTPDEQFVISGSDDKTIKIWKLPKNKNINDISLVQTLTGHTDVVDGVAIAPNSKIFASGSWDGTIKIWNLASGELLQTIAGHSEIVNGIAISPDGQFLASGSKDNQIKLWNLQTGQLVRTINTNSVSILSVVFSPDSQILASSSSNGTINIWNLQTGKLIHNLKEHLDGVWSIVITPDGKTLISGSWDKTIKFWELSTGKLKGSLRGHNSYISVVAISPNGQIIVSGGWDRKINIWKAP</sequence>
<dbReference type="KEGG" id="ter:Tery_4979"/>
<proteinExistence type="predicted"/>
<keyword evidence="2" id="KW-0677">Repeat</keyword>
<evidence type="ECO:0000256" key="2">
    <source>
        <dbReference type="ARBA" id="ARBA00022737"/>
    </source>
</evidence>
<feature type="repeat" description="WD" evidence="3">
    <location>
        <begin position="328"/>
        <end position="369"/>
    </location>
</feature>
<feature type="repeat" description="WD" evidence="3">
    <location>
        <begin position="502"/>
        <end position="543"/>
    </location>
</feature>
<dbReference type="OrthoDB" id="422888at2"/>
<dbReference type="CDD" id="cd00200">
    <property type="entry name" value="WD40"/>
    <property type="match status" value="1"/>
</dbReference>
<dbReference type="InterPro" id="IPR015943">
    <property type="entry name" value="WD40/YVTN_repeat-like_dom_sf"/>
</dbReference>
<feature type="repeat" description="WD" evidence="3">
    <location>
        <begin position="544"/>
        <end position="578"/>
    </location>
</feature>
<dbReference type="PROSITE" id="PS50294">
    <property type="entry name" value="WD_REPEATS_REGION"/>
    <property type="match status" value="6"/>
</dbReference>
<protein>
    <submittedName>
        <fullName evidence="4">WD-40 repeat</fullName>
    </submittedName>
</protein>
<evidence type="ECO:0000313" key="4">
    <source>
        <dbReference type="EMBL" id="ABG53893.1"/>
    </source>
</evidence>
<dbReference type="Pfam" id="PF00400">
    <property type="entry name" value="WD40"/>
    <property type="match status" value="6"/>
</dbReference>
<dbReference type="InterPro" id="IPR043504">
    <property type="entry name" value="Peptidase_S1_PA_chymotrypsin"/>
</dbReference>
<dbReference type="SUPFAM" id="SSF50494">
    <property type="entry name" value="Trypsin-like serine proteases"/>
    <property type="match status" value="1"/>
</dbReference>
<dbReference type="STRING" id="203124.Tery_4979"/>
<dbReference type="InterPro" id="IPR019775">
    <property type="entry name" value="WD40_repeat_CS"/>
</dbReference>
<feature type="repeat" description="WD" evidence="3">
    <location>
        <begin position="376"/>
        <end position="417"/>
    </location>
</feature>
<evidence type="ECO:0000256" key="3">
    <source>
        <dbReference type="PROSITE-ProRule" id="PRU00221"/>
    </source>
</evidence>
<organism evidence="4">
    <name type="scientific">Trichodesmium erythraeum (strain IMS101)</name>
    <dbReference type="NCBI Taxonomy" id="203124"/>
    <lineage>
        <taxon>Bacteria</taxon>
        <taxon>Bacillati</taxon>
        <taxon>Cyanobacteriota</taxon>
        <taxon>Cyanophyceae</taxon>
        <taxon>Oscillatoriophycideae</taxon>
        <taxon>Oscillatoriales</taxon>
        <taxon>Microcoleaceae</taxon>
        <taxon>Trichodesmium</taxon>
    </lineage>
</organism>
<dbReference type="eggNOG" id="COG0265">
    <property type="taxonomic scope" value="Bacteria"/>
</dbReference>
<dbReference type="Gene3D" id="2.130.10.10">
    <property type="entry name" value="YVTN repeat-like/Quinoprotein amine dehydrogenase"/>
    <property type="match status" value="2"/>
</dbReference>
<dbReference type="HOGENOM" id="CLU_480474_0_0_3"/>
<dbReference type="InterPro" id="IPR001680">
    <property type="entry name" value="WD40_rpt"/>
</dbReference>
<dbReference type="RefSeq" id="WP_011614187.1">
    <property type="nucleotide sequence ID" value="NC_008312.1"/>
</dbReference>
<dbReference type="InterPro" id="IPR009003">
    <property type="entry name" value="Peptidase_S1_PA"/>
</dbReference>
<gene>
    <name evidence="4" type="ordered locus">Tery_4979</name>
</gene>
<dbReference type="SMART" id="SM00320">
    <property type="entry name" value="WD40"/>
    <property type="match status" value="7"/>
</dbReference>
<dbReference type="InterPro" id="IPR036322">
    <property type="entry name" value="WD40_repeat_dom_sf"/>
</dbReference>
<dbReference type="PRINTS" id="PR00320">
    <property type="entry name" value="GPROTEINBRPT"/>
</dbReference>
<dbReference type="InterPro" id="IPR020472">
    <property type="entry name" value="WD40_PAC1"/>
</dbReference>
<dbReference type="Pfam" id="PF13365">
    <property type="entry name" value="Trypsin_2"/>
    <property type="match status" value="1"/>
</dbReference>
<dbReference type="PROSITE" id="PS50082">
    <property type="entry name" value="WD_REPEATS_2"/>
    <property type="match status" value="6"/>
</dbReference>
<evidence type="ECO:0000256" key="1">
    <source>
        <dbReference type="ARBA" id="ARBA00022574"/>
    </source>
</evidence>